<dbReference type="InterPro" id="IPR032691">
    <property type="entry name" value="Mon2/Sec7/BIG1-like_HUS"/>
</dbReference>
<evidence type="ECO:0000256" key="1">
    <source>
        <dbReference type="ARBA" id="ARBA00008144"/>
    </source>
</evidence>
<dbReference type="STRING" id="253628.A0A0D2B669"/>
<dbReference type="GO" id="GO:0015031">
    <property type="term" value="P:protein transport"/>
    <property type="evidence" value="ECO:0007669"/>
    <property type="project" value="UniProtKB-KW"/>
</dbReference>
<evidence type="ECO:0000259" key="7">
    <source>
        <dbReference type="Pfam" id="PF16213"/>
    </source>
</evidence>
<evidence type="ECO:0000256" key="4">
    <source>
        <dbReference type="SAM" id="MobiDB-lite"/>
    </source>
</evidence>
<dbReference type="VEuPathDB" id="FungiDB:PV09_02432"/>
<dbReference type="PANTHER" id="PTHR10663">
    <property type="entry name" value="GUANYL-NUCLEOTIDE EXCHANGE FACTOR"/>
    <property type="match status" value="1"/>
</dbReference>
<evidence type="ECO:0008006" key="10">
    <source>
        <dbReference type="Google" id="ProtNLM"/>
    </source>
</evidence>
<dbReference type="HOGENOM" id="CLU_001169_1_0_1"/>
<evidence type="ECO:0000313" key="9">
    <source>
        <dbReference type="Proteomes" id="UP000053259"/>
    </source>
</evidence>
<evidence type="ECO:0000256" key="2">
    <source>
        <dbReference type="ARBA" id="ARBA00022448"/>
    </source>
</evidence>
<feature type="region of interest" description="Disordered" evidence="4">
    <location>
        <begin position="775"/>
        <end position="796"/>
    </location>
</feature>
<dbReference type="FunCoup" id="A0A0D2B669">
    <property type="interactions" value="747"/>
</dbReference>
<evidence type="ECO:0000256" key="3">
    <source>
        <dbReference type="ARBA" id="ARBA00022927"/>
    </source>
</evidence>
<keyword evidence="3" id="KW-0653">Protein transport</keyword>
<dbReference type="SUPFAM" id="SSF48371">
    <property type="entry name" value="ARM repeat"/>
    <property type="match status" value="1"/>
</dbReference>
<gene>
    <name evidence="8" type="ORF">PV09_02432</name>
</gene>
<dbReference type="InterPro" id="IPR016024">
    <property type="entry name" value="ARM-type_fold"/>
</dbReference>
<dbReference type="PANTHER" id="PTHR10663:SF333">
    <property type="entry name" value="PROTEIN MON2 HOMOLOG"/>
    <property type="match status" value="1"/>
</dbReference>
<sequence length="1681" mass="184603">MSAQLLVADLNSLISDSKRKLPDLRQAAEKSLSDLKALPTTSDSQLAADLSRRPHFIEPFLAACRSKNSKFAATGVSSLQRLAVLSALPKTRLREVLDAIQDCSNLAQDVQLKILQILPTILQNYAEDVRGELLFSLLQTCSTLQSSKTTAVSSTAAATFQQVLSALFEELQREDLKLVETPISAEAPGLEGVAQLRPVAHDAVRVLQDLCLLAEGGKPTTIRLSPLPETSSLELVESILANYSEVVSAHTELAYVLKSVLLPYLINAFQEKRPFAVTVRISRLLYMVVRNHNHLFPEECGRILECFNHLLDQNEAQGSWKRVISLEIYRGIFTEPSLVLHLYSICDEQPNGKPIFRSCTASFVRLASEKPALIGLSQQSTIPIGNYFQRDSANDLSGDTSGTGADVEGTAGVSSSAVPGISNQWSSVRSPFIDQLDKTDPPTIPDTYPYSLVLLCLNNLSDSLAKFVLPLTVQHSGKSKKRSKQKPTDGEAGFAKSRISGETESHSVQRTPSLKKRNVPVNPLEVDSHYARKDIKSAAALIDQCWPAILATCSTFFYAALDSDHYRALVRSFQKFAQVAGLLRMSTPRDAFLTTLGKAAVPAHVVATLFTATTATSTQSPSLLRSATGLLNVENLVNQASTLLPDRGRRSSLDGMENALSSRNLLCLRALLNLAIALGPTLDGAWSIIFETLQQADKIISTINLRPMSRDARSNLQGQAQSQVDVSSVQSQVISSEIAAIQAAVSRLFDSTADFPNENFMHLLKALCIFVDPQQDPSSDTRSPPPTPSGGHRRVSSFAGVSTRLDTVEKDFVFALSKIRELVTANIDRFINYPPAESGLQLFVSTIRTVATHSENPSTARLLAAELLSRLTRDIISVVNDEELEHRDEIRLRALSALSNVCVELDGLAETSGTRDDTSNEVHSIVLETLRAIVEQIGENLISGWDIVFEIICTAFTQSTQAEVSGSNISVQNTPEMKTIALGRSAFGSVQLICSDFLSSVPDSSLLTLIDTIHRFAAQHLDLNMSLTAATLFWNISDLLYNRLDVKSLDEFARVAGSTNSSAISRASTSTLPSLWIHLLSRISLAAGDSREEVRTGAISTLIRIFDNHGDDLSANAWQLVLQSILLQVVENDARSFTKFSRSEVAEVNGRVATSKLVLEGVAKLVSTYIDAIATCPNFLAIWTSITSSLSCYLLHGHFAVDQAVFDAITTVLAAVNMSEKIGGQGIQQVTCIWAGYSPTDDAPGDSNQDAFQSYVRSLRHIYRLSAQTVTAEVITGIVGKLRHIIQTSGSSLYTSDKDSMTKLQKEVLDVVRLLRTDLDGAPSCIISLYTSFIALPFSDYASGKGRPTFIALAKASMDHASVFASENIERKELFRRELLNLLIALETPIRLKYSWDLQGKKPVLWQKATSTALSILEIVIPRLGTAGVGEEQFQKYWDVAIAIGKGIVSARLEEVSENALIFEDEEFDVDALQRLTKIIIPALGSNQIPDSKRRMFARALFSSSIIHPPEFDEFLDLESEPLKDLYHVRFGRTYNPEATQRQTMAYRCLGDLISLVSAKDSSPEHIKLAQAAAPYLILRTAIPLRLYIADHPLRGRYMPLPSSQRQELLFILKKVRELDSEPKAIPETESLKTQSKRHLVRIYPLVVKAIEVEGRRAKPDEELLEELRAVLEAVGQEFML</sequence>
<comment type="similarity">
    <text evidence="1">Belongs to the MON2 family.</text>
</comment>
<keyword evidence="2" id="KW-0813">Transport</keyword>
<protein>
    <recommendedName>
        <fullName evidence="10">Endosomal peripheral membrane protein</fullName>
    </recommendedName>
</protein>
<reference evidence="8 9" key="1">
    <citation type="submission" date="2015-01" db="EMBL/GenBank/DDBJ databases">
        <title>The Genome Sequence of Ochroconis gallopava CBS43764.</title>
        <authorList>
            <consortium name="The Broad Institute Genomics Platform"/>
            <person name="Cuomo C."/>
            <person name="de Hoog S."/>
            <person name="Gorbushina A."/>
            <person name="Stielow B."/>
            <person name="Teixiera M."/>
            <person name="Abouelleil A."/>
            <person name="Chapman S.B."/>
            <person name="Priest M."/>
            <person name="Young S.K."/>
            <person name="Wortman J."/>
            <person name="Nusbaum C."/>
            <person name="Birren B."/>
        </authorList>
    </citation>
    <scope>NUCLEOTIDE SEQUENCE [LARGE SCALE GENOMIC DNA]</scope>
    <source>
        <strain evidence="8 9">CBS 43764</strain>
    </source>
</reference>
<feature type="domain" description="Mon2 C-terminal" evidence="6">
    <location>
        <begin position="996"/>
        <end position="1147"/>
    </location>
</feature>
<dbReference type="InterPro" id="IPR032629">
    <property type="entry name" value="DCB_dom"/>
</dbReference>
<accession>A0A0D2B669</accession>
<dbReference type="InParanoid" id="A0A0D2B669"/>
<dbReference type="Proteomes" id="UP000053259">
    <property type="component" value="Unassembled WGS sequence"/>
</dbReference>
<feature type="region of interest" description="Disordered" evidence="4">
    <location>
        <begin position="393"/>
        <end position="418"/>
    </location>
</feature>
<dbReference type="Pfam" id="PF16206">
    <property type="entry name" value="Mon2_C"/>
    <property type="match status" value="1"/>
</dbReference>
<keyword evidence="9" id="KW-1185">Reference proteome</keyword>
<evidence type="ECO:0000313" key="8">
    <source>
        <dbReference type="EMBL" id="KIW06739.1"/>
    </source>
</evidence>
<dbReference type="Pfam" id="PF16213">
    <property type="entry name" value="DCB"/>
    <property type="match status" value="1"/>
</dbReference>
<dbReference type="InterPro" id="IPR032817">
    <property type="entry name" value="Mon2_C"/>
</dbReference>
<dbReference type="RefSeq" id="XP_016216608.1">
    <property type="nucleotide sequence ID" value="XM_016355472.1"/>
</dbReference>
<dbReference type="EMBL" id="KN847534">
    <property type="protein sequence ID" value="KIW06739.1"/>
    <property type="molecule type" value="Genomic_DNA"/>
</dbReference>
<dbReference type="Pfam" id="PF12783">
    <property type="entry name" value="Sec7-like_HUS"/>
    <property type="match status" value="1"/>
</dbReference>
<proteinExistence type="inferred from homology"/>
<feature type="compositionally biased region" description="Polar residues" evidence="4">
    <location>
        <begin position="393"/>
        <end position="403"/>
    </location>
</feature>
<name>A0A0D2B669_9PEZI</name>
<dbReference type="GeneID" id="27310405"/>
<feature type="domain" description="Mon2/Sec7/BIG1-like HUS" evidence="5">
    <location>
        <begin position="200"/>
        <end position="355"/>
    </location>
</feature>
<organism evidence="8 9">
    <name type="scientific">Verruconis gallopava</name>
    <dbReference type="NCBI Taxonomy" id="253628"/>
    <lineage>
        <taxon>Eukaryota</taxon>
        <taxon>Fungi</taxon>
        <taxon>Dikarya</taxon>
        <taxon>Ascomycota</taxon>
        <taxon>Pezizomycotina</taxon>
        <taxon>Dothideomycetes</taxon>
        <taxon>Pleosporomycetidae</taxon>
        <taxon>Venturiales</taxon>
        <taxon>Sympoventuriaceae</taxon>
        <taxon>Verruconis</taxon>
    </lineage>
</organism>
<dbReference type="OrthoDB" id="294853at2759"/>
<evidence type="ECO:0000259" key="5">
    <source>
        <dbReference type="Pfam" id="PF12783"/>
    </source>
</evidence>
<evidence type="ECO:0000259" key="6">
    <source>
        <dbReference type="Pfam" id="PF16206"/>
    </source>
</evidence>
<feature type="region of interest" description="Disordered" evidence="4">
    <location>
        <begin position="477"/>
        <end position="514"/>
    </location>
</feature>
<feature type="domain" description="Mon2/Sec7/BIG1-like dimerisation and cyclophilin-binding" evidence="7">
    <location>
        <begin position="4"/>
        <end position="175"/>
    </location>
</feature>
<dbReference type="GO" id="GO:0005794">
    <property type="term" value="C:Golgi apparatus"/>
    <property type="evidence" value="ECO:0007669"/>
    <property type="project" value="UniProtKB-ARBA"/>
</dbReference>